<reference evidence="2" key="1">
    <citation type="submission" date="2021-04" db="EMBL/GenBank/DDBJ databases">
        <title>Sinoanaerobacter chloroacetimidivorans sp. nov., an obligate anaerobic bacterium isolated from anaerobic sludge.</title>
        <authorList>
            <person name="Bao Y."/>
        </authorList>
    </citation>
    <scope>NUCLEOTIDE SEQUENCE</scope>
    <source>
        <strain evidence="2">BAD-6</strain>
    </source>
</reference>
<keyword evidence="3" id="KW-1185">Reference proteome</keyword>
<dbReference type="Proteomes" id="UP000675664">
    <property type="component" value="Unassembled WGS sequence"/>
</dbReference>
<proteinExistence type="predicted"/>
<feature type="coiled-coil region" evidence="1">
    <location>
        <begin position="368"/>
        <end position="395"/>
    </location>
</feature>
<name>A0A8J8B2Z4_9FIRM</name>
<protein>
    <submittedName>
        <fullName evidence="2">Uncharacterized protein</fullName>
    </submittedName>
</protein>
<reference evidence="2" key="2">
    <citation type="submission" date="2021-04" db="EMBL/GenBank/DDBJ databases">
        <authorList>
            <person name="Liu J."/>
        </authorList>
    </citation>
    <scope>NUCLEOTIDE SEQUENCE</scope>
    <source>
        <strain evidence="2">BAD-6</strain>
    </source>
</reference>
<evidence type="ECO:0000313" key="2">
    <source>
        <dbReference type="EMBL" id="MBR0599246.1"/>
    </source>
</evidence>
<dbReference type="RefSeq" id="WP_227019378.1">
    <property type="nucleotide sequence ID" value="NZ_JAGSND010000011.1"/>
</dbReference>
<comment type="caution">
    <text evidence="2">The sequence shown here is derived from an EMBL/GenBank/DDBJ whole genome shotgun (WGS) entry which is preliminary data.</text>
</comment>
<sequence>MGKLFINATKQFGNKIENAIQNSDGRIDGIHYSIADIPCSKKEKLNTEGIIVLREFPLYYLTISNDYLDSYLDQTPVDLGEGKKFIPNENNNKLICLNSHIDFSFFKSLPLSPYEYSINRDSFQEMVCNFYDKYYVDSYLMTPTFTFNKINSWEEVVLADTLESTKNYLHDNHKEKVILSVLLDPALLETSDVASNIINYVSRFNFIDSLSLTIISDESMYYYSKDVYKNILVFIKELVSHNINVYLQYCGIKDAIFSVLDIERFSVGWFGSYRNFDTNTKGISEISTTAFGKRIKKVLSENYMSEVPLSYLDVLSDDNCFRMVGIKKSDIETTNYIYLEQKYWNEMLKIIKKDSDVETQHFGDELIYERCKRLIKKIEDAIVNLNELISLLEKDGRMSDASKLTQGNLKYVILYKEALEEYQNRLFF</sequence>
<keyword evidence="1" id="KW-0175">Coiled coil</keyword>
<evidence type="ECO:0000256" key="1">
    <source>
        <dbReference type="SAM" id="Coils"/>
    </source>
</evidence>
<evidence type="ECO:0000313" key="3">
    <source>
        <dbReference type="Proteomes" id="UP000675664"/>
    </source>
</evidence>
<accession>A0A8J8B2Z4</accession>
<organism evidence="2 3">
    <name type="scientific">Sinanaerobacter chloroacetimidivorans</name>
    <dbReference type="NCBI Taxonomy" id="2818044"/>
    <lineage>
        <taxon>Bacteria</taxon>
        <taxon>Bacillati</taxon>
        <taxon>Bacillota</taxon>
        <taxon>Clostridia</taxon>
        <taxon>Peptostreptococcales</taxon>
        <taxon>Anaerovoracaceae</taxon>
        <taxon>Sinanaerobacter</taxon>
    </lineage>
</organism>
<gene>
    <name evidence="2" type="ORF">KCX82_15260</name>
</gene>
<dbReference type="AlphaFoldDB" id="A0A8J8B2Z4"/>
<dbReference type="EMBL" id="JAGSND010000011">
    <property type="protein sequence ID" value="MBR0599246.1"/>
    <property type="molecule type" value="Genomic_DNA"/>
</dbReference>